<reference evidence="7" key="3">
    <citation type="submission" date="2025-09" db="UniProtKB">
        <authorList>
            <consortium name="Ensembl"/>
        </authorList>
    </citation>
    <scope>IDENTIFICATION</scope>
</reference>
<keyword evidence="8" id="KW-1185">Reference proteome</keyword>
<dbReference type="PROSITE" id="PS50835">
    <property type="entry name" value="IG_LIKE"/>
    <property type="match status" value="1"/>
</dbReference>
<keyword evidence="5" id="KW-0472">Membrane</keyword>
<feature type="transmembrane region" description="Helical" evidence="5">
    <location>
        <begin position="251"/>
        <end position="272"/>
    </location>
</feature>
<evidence type="ECO:0000256" key="4">
    <source>
        <dbReference type="SAM" id="MobiDB-lite"/>
    </source>
</evidence>
<dbReference type="PANTHER" id="PTHR11738">
    <property type="entry name" value="MHC CLASS I NK CELL RECEPTOR"/>
    <property type="match status" value="1"/>
</dbReference>
<reference evidence="7" key="1">
    <citation type="submission" date="2019-08" db="EMBL/GenBank/DDBJ databases">
        <title>Phocoena sinus (Vaquita) genome, mPhoSin1, primary haplotype.</title>
        <authorList>
            <person name="Morin P."/>
            <person name="Mountcastle J."/>
            <person name="Fungtammasan C."/>
            <person name="Rhie A."/>
            <person name="Rojas-Bracho L."/>
            <person name="Smith C.R."/>
            <person name="Taylor B.L."/>
            <person name="Gulland F.M.D."/>
            <person name="Musser W."/>
            <person name="Houck M."/>
            <person name="Haase B."/>
            <person name="Paez S."/>
            <person name="Howe K."/>
            <person name="Torrance J."/>
            <person name="Formenti G."/>
            <person name="Phillippy A."/>
            <person name="Ryder O."/>
            <person name="Jarvis E.D."/>
            <person name="Fedrigo O."/>
        </authorList>
    </citation>
    <scope>NUCLEOTIDE SEQUENCE [LARGE SCALE GENOMIC DNA]</scope>
</reference>
<protein>
    <recommendedName>
        <fullName evidence="6">Ig-like domain-containing protein</fullName>
    </recommendedName>
</protein>
<feature type="region of interest" description="Disordered" evidence="4">
    <location>
        <begin position="204"/>
        <end position="223"/>
    </location>
</feature>
<evidence type="ECO:0000313" key="7">
    <source>
        <dbReference type="Ensembl" id="ENSPSNP00000018517.1"/>
    </source>
</evidence>
<dbReference type="GO" id="GO:0005886">
    <property type="term" value="C:plasma membrane"/>
    <property type="evidence" value="ECO:0007669"/>
    <property type="project" value="TreeGrafter"/>
</dbReference>
<dbReference type="SMART" id="SM00409">
    <property type="entry name" value="IG"/>
    <property type="match status" value="2"/>
</dbReference>
<feature type="domain" description="Ig-like" evidence="6">
    <location>
        <begin position="126"/>
        <end position="209"/>
    </location>
</feature>
<dbReference type="SUPFAM" id="SSF48726">
    <property type="entry name" value="Immunoglobulin"/>
    <property type="match status" value="2"/>
</dbReference>
<dbReference type="AlphaFoldDB" id="A0A8C9CAL8"/>
<evidence type="ECO:0000256" key="5">
    <source>
        <dbReference type="SAM" id="Phobius"/>
    </source>
</evidence>
<dbReference type="Ensembl" id="ENSPSNT00000020866.1">
    <property type="protein sequence ID" value="ENSPSNP00000018517.1"/>
    <property type="gene ID" value="ENSPSNG00000013555.1"/>
</dbReference>
<dbReference type="GO" id="GO:0032396">
    <property type="term" value="F:inhibitory MHC class I receptor activity"/>
    <property type="evidence" value="ECO:0007669"/>
    <property type="project" value="TreeGrafter"/>
</dbReference>
<dbReference type="PANTHER" id="PTHR11738:SF88">
    <property type="entry name" value="IG-LIKE DOMAIN-CONTAINING PROTEIN"/>
    <property type="match status" value="1"/>
</dbReference>
<dbReference type="InterPro" id="IPR013151">
    <property type="entry name" value="Immunoglobulin_dom"/>
</dbReference>
<evidence type="ECO:0000313" key="8">
    <source>
        <dbReference type="Proteomes" id="UP000694554"/>
    </source>
</evidence>
<dbReference type="FunFam" id="2.60.40.10:FF:000049">
    <property type="entry name" value="Leukocyte immunoglobulin-like receptor subfamily B member 1"/>
    <property type="match status" value="2"/>
</dbReference>
<evidence type="ECO:0000256" key="1">
    <source>
        <dbReference type="ARBA" id="ARBA00022729"/>
    </source>
</evidence>
<evidence type="ECO:0000256" key="3">
    <source>
        <dbReference type="ARBA" id="ARBA00023319"/>
    </source>
</evidence>
<feature type="region of interest" description="Disordered" evidence="4">
    <location>
        <begin position="74"/>
        <end position="94"/>
    </location>
</feature>
<feature type="region of interest" description="Disordered" evidence="4">
    <location>
        <begin position="275"/>
        <end position="365"/>
    </location>
</feature>
<name>A0A8C9CAL8_PHOSS</name>
<dbReference type="Gene3D" id="2.60.40.10">
    <property type="entry name" value="Immunoglobulins"/>
    <property type="match status" value="2"/>
</dbReference>
<feature type="compositionally biased region" description="Low complexity" evidence="4">
    <location>
        <begin position="80"/>
        <end position="94"/>
    </location>
</feature>
<dbReference type="GO" id="GO:0019221">
    <property type="term" value="P:cytokine-mediated signaling pathway"/>
    <property type="evidence" value="ECO:0007669"/>
    <property type="project" value="TreeGrafter"/>
</dbReference>
<accession>A0A8C9CAL8</accession>
<dbReference type="InterPro" id="IPR003599">
    <property type="entry name" value="Ig_sub"/>
</dbReference>
<keyword evidence="5" id="KW-1133">Transmembrane helix</keyword>
<dbReference type="Proteomes" id="UP000694554">
    <property type="component" value="Chromosome 19"/>
</dbReference>
<keyword evidence="1" id="KW-0732">Signal</keyword>
<dbReference type="InterPro" id="IPR050412">
    <property type="entry name" value="Ig-like_Receptors_ImmuneReg"/>
</dbReference>
<organism evidence="7 8">
    <name type="scientific">Phocoena sinus</name>
    <name type="common">Vaquita</name>
    <dbReference type="NCBI Taxonomy" id="42100"/>
    <lineage>
        <taxon>Eukaryota</taxon>
        <taxon>Metazoa</taxon>
        <taxon>Chordata</taxon>
        <taxon>Craniata</taxon>
        <taxon>Vertebrata</taxon>
        <taxon>Euteleostomi</taxon>
        <taxon>Mammalia</taxon>
        <taxon>Eutheria</taxon>
        <taxon>Laurasiatheria</taxon>
        <taxon>Artiodactyla</taxon>
        <taxon>Whippomorpha</taxon>
        <taxon>Cetacea</taxon>
        <taxon>Odontoceti</taxon>
        <taxon>Phocoenidae</taxon>
        <taxon>Phocoena</taxon>
    </lineage>
</organism>
<dbReference type="InterPro" id="IPR003598">
    <property type="entry name" value="Ig_sub2"/>
</dbReference>
<keyword evidence="2" id="KW-1015">Disulfide bond</keyword>
<dbReference type="InterPro" id="IPR007110">
    <property type="entry name" value="Ig-like_dom"/>
</dbReference>
<keyword evidence="5" id="KW-0812">Transmembrane</keyword>
<dbReference type="InterPro" id="IPR013783">
    <property type="entry name" value="Ig-like_fold"/>
</dbReference>
<keyword evidence="3" id="KW-0393">Immunoglobulin domain</keyword>
<reference evidence="7" key="2">
    <citation type="submission" date="2025-08" db="UniProtKB">
        <authorList>
            <consortium name="Ensembl"/>
        </authorList>
    </citation>
    <scope>IDENTIFICATION</scope>
</reference>
<evidence type="ECO:0000259" key="6">
    <source>
        <dbReference type="PROSITE" id="PS50835"/>
    </source>
</evidence>
<feature type="compositionally biased region" description="Pro residues" evidence="4">
    <location>
        <begin position="299"/>
        <end position="316"/>
    </location>
</feature>
<dbReference type="GeneTree" id="ENSGT01100000263478"/>
<evidence type="ECO:0000256" key="2">
    <source>
        <dbReference type="ARBA" id="ARBA00023157"/>
    </source>
</evidence>
<dbReference type="Pfam" id="PF00047">
    <property type="entry name" value="ig"/>
    <property type="match status" value="1"/>
</dbReference>
<dbReference type="InterPro" id="IPR036179">
    <property type="entry name" value="Ig-like_dom_sf"/>
</dbReference>
<dbReference type="SMART" id="SM00408">
    <property type="entry name" value="IGc2"/>
    <property type="match status" value="2"/>
</dbReference>
<proteinExistence type="predicted"/>
<sequence>MGGTATTPTLTALLCLGELWGRERAGGVLPKPSIGADPGVMVTKGSPVTIWCPGSLRADVYRLYIERPSGLWEAKAPQDSSNKASFPFESSSSSTAGQYQCVYHSRKDRSEWSDPLPLVGTGRRSPSLSAQPRPVVASGESVSLACSSQFVWSDPLHLSKEGSLTPLQHLRLQDTAPPFQNNFTLSPVTSAHSGTYTCYSSLSTSPSLRSQPSNPWSSCSQIRDPSPGPLRSIKWHLGLTHDVTGAPGLKWYLNVLIGVSVAFVLLPLVLLVRHRGQSRRRKSGHQPKGNLRDGSASFPPGPRGFPHPTTLPPSPPHHAAASEAPQDVTYAQLNHSTLRRETAPPAPQSGEPPAEPSMYAALAVR</sequence>
<feature type="compositionally biased region" description="Low complexity" evidence="4">
    <location>
        <begin position="204"/>
        <end position="213"/>
    </location>
</feature>
<feature type="compositionally biased region" description="Basic residues" evidence="4">
    <location>
        <begin position="275"/>
        <end position="285"/>
    </location>
</feature>
<feature type="compositionally biased region" description="Polar residues" evidence="4">
    <location>
        <begin position="214"/>
        <end position="223"/>
    </location>
</feature>
<dbReference type="GO" id="GO:0002764">
    <property type="term" value="P:immune response-regulating signaling pathway"/>
    <property type="evidence" value="ECO:0007669"/>
    <property type="project" value="TreeGrafter"/>
</dbReference>